<sequence length="141" mass="15907">MEKICPKCAADPTSHSFKKVSEKGGLVTFYMHPSKAKLYDDMEGILKHVDNMIQSIGNKPWRCIIDGDGFDVKHAAEIKLGNALFTLLTTKYGATFQEITVINPTWHIEGMIKLASVAMNAEMYSRVKVLKDRKRSILEFI</sequence>
<dbReference type="EMBL" id="MN739588">
    <property type="protein sequence ID" value="QHT14684.1"/>
    <property type="molecule type" value="Genomic_DNA"/>
</dbReference>
<reference evidence="2" key="1">
    <citation type="journal article" date="2020" name="Nature">
        <title>Giant virus diversity and host interactions through global metagenomics.</title>
        <authorList>
            <person name="Schulz F."/>
            <person name="Roux S."/>
            <person name="Paez-Espino D."/>
            <person name="Jungbluth S."/>
            <person name="Walsh D.A."/>
            <person name="Denef V.J."/>
            <person name="McMahon K.D."/>
            <person name="Konstantinidis K.T."/>
            <person name="Eloe-Fadrosh E.A."/>
            <person name="Kyrpides N.C."/>
            <person name="Woyke T."/>
        </authorList>
    </citation>
    <scope>NUCLEOTIDE SEQUENCE</scope>
    <source>
        <strain evidence="2">GVMAG-M-3300023174-141</strain>
    </source>
</reference>
<protein>
    <recommendedName>
        <fullName evidence="1">CRAL-TRIO domain-containing protein</fullName>
    </recommendedName>
</protein>
<dbReference type="InterPro" id="IPR001251">
    <property type="entry name" value="CRAL-TRIO_dom"/>
</dbReference>
<evidence type="ECO:0000259" key="1">
    <source>
        <dbReference type="Pfam" id="PF00650"/>
    </source>
</evidence>
<organism evidence="2">
    <name type="scientific">viral metagenome</name>
    <dbReference type="NCBI Taxonomy" id="1070528"/>
    <lineage>
        <taxon>unclassified sequences</taxon>
        <taxon>metagenomes</taxon>
        <taxon>organismal metagenomes</taxon>
    </lineage>
</organism>
<feature type="domain" description="CRAL-TRIO" evidence="1">
    <location>
        <begin position="45"/>
        <end position="139"/>
    </location>
</feature>
<accession>A0A6C0DES4</accession>
<dbReference type="AlphaFoldDB" id="A0A6C0DES4"/>
<name>A0A6C0DES4_9ZZZZ</name>
<proteinExistence type="predicted"/>
<dbReference type="InterPro" id="IPR036865">
    <property type="entry name" value="CRAL-TRIO_dom_sf"/>
</dbReference>
<dbReference type="Gene3D" id="3.40.525.10">
    <property type="entry name" value="CRAL-TRIO lipid binding domain"/>
    <property type="match status" value="1"/>
</dbReference>
<dbReference type="Pfam" id="PF00650">
    <property type="entry name" value="CRAL_TRIO"/>
    <property type="match status" value="1"/>
</dbReference>
<dbReference type="SUPFAM" id="SSF52087">
    <property type="entry name" value="CRAL/TRIO domain"/>
    <property type="match status" value="1"/>
</dbReference>
<evidence type="ECO:0000313" key="2">
    <source>
        <dbReference type="EMBL" id="QHT14684.1"/>
    </source>
</evidence>